<evidence type="ECO:0000256" key="4">
    <source>
        <dbReference type="ARBA" id="ARBA00022842"/>
    </source>
</evidence>
<feature type="domain" description="RNA-binding protein AU-1/Ribonuclease E/G" evidence="6">
    <location>
        <begin position="104"/>
        <end position="367"/>
    </location>
</feature>
<evidence type="ECO:0000256" key="5">
    <source>
        <dbReference type="ARBA" id="ARBA00022884"/>
    </source>
</evidence>
<dbReference type="GO" id="GO:0006364">
    <property type="term" value="P:rRNA processing"/>
    <property type="evidence" value="ECO:0007669"/>
    <property type="project" value="TreeGrafter"/>
</dbReference>
<keyword evidence="3" id="KW-0378">Hydrolase</keyword>
<evidence type="ECO:0000259" key="6">
    <source>
        <dbReference type="Pfam" id="PF10150"/>
    </source>
</evidence>
<dbReference type="AlphaFoldDB" id="A0A7X2MXD8"/>
<protein>
    <submittedName>
        <fullName evidence="7">Ribonuclease E/G</fullName>
    </submittedName>
</protein>
<dbReference type="GO" id="GO:0016787">
    <property type="term" value="F:hydrolase activity"/>
    <property type="evidence" value="ECO:0007669"/>
    <property type="project" value="UniProtKB-KW"/>
</dbReference>
<dbReference type="GO" id="GO:0003723">
    <property type="term" value="F:RNA binding"/>
    <property type="evidence" value="ECO:0007669"/>
    <property type="project" value="UniProtKB-KW"/>
</dbReference>
<evidence type="ECO:0000256" key="2">
    <source>
        <dbReference type="ARBA" id="ARBA00022723"/>
    </source>
</evidence>
<evidence type="ECO:0000256" key="1">
    <source>
        <dbReference type="ARBA" id="ARBA00001946"/>
    </source>
</evidence>
<evidence type="ECO:0000313" key="8">
    <source>
        <dbReference type="Proteomes" id="UP000460287"/>
    </source>
</evidence>
<dbReference type="EMBL" id="VULX01000005">
    <property type="protein sequence ID" value="MSR90847.1"/>
    <property type="molecule type" value="Genomic_DNA"/>
</dbReference>
<dbReference type="Gene3D" id="2.40.50.140">
    <property type="entry name" value="Nucleic acid-binding proteins"/>
    <property type="match status" value="1"/>
</dbReference>
<gene>
    <name evidence="7" type="ORF">FYJ33_05320</name>
</gene>
<dbReference type="InterPro" id="IPR019307">
    <property type="entry name" value="RNA-bd_AU-1/RNase_E/G"/>
</dbReference>
<keyword evidence="8" id="KW-1185">Reference proteome</keyword>
<keyword evidence="2" id="KW-0479">Metal-binding</keyword>
<dbReference type="PANTHER" id="PTHR30001">
    <property type="entry name" value="RIBONUCLEASE"/>
    <property type="match status" value="1"/>
</dbReference>
<name>A0A7X2MXD8_9CLOT</name>
<proteinExistence type="predicted"/>
<evidence type="ECO:0000313" key="7">
    <source>
        <dbReference type="EMBL" id="MSR90847.1"/>
    </source>
</evidence>
<dbReference type="PANTHER" id="PTHR30001:SF0">
    <property type="entry name" value="RIBONUCLEASE G"/>
    <property type="match status" value="1"/>
</dbReference>
<keyword evidence="4" id="KW-0460">Magnesium</keyword>
<dbReference type="Pfam" id="PF10150">
    <property type="entry name" value="RNase_E_G"/>
    <property type="match status" value="1"/>
</dbReference>
<reference evidence="7 8" key="1">
    <citation type="submission" date="2019-08" db="EMBL/GenBank/DDBJ databases">
        <title>In-depth cultivation of the pig gut microbiome towards novel bacterial diversity and tailored functional studies.</title>
        <authorList>
            <person name="Wylensek D."/>
            <person name="Hitch T.C.A."/>
            <person name="Clavel T."/>
        </authorList>
    </citation>
    <scope>NUCLEOTIDE SEQUENCE [LARGE SCALE GENOMIC DNA]</scope>
    <source>
        <strain evidence="7 8">WCA-383-APC-5B</strain>
    </source>
</reference>
<dbReference type="CDD" id="cd04453">
    <property type="entry name" value="S1_RNase_E"/>
    <property type="match status" value="1"/>
</dbReference>
<dbReference type="GO" id="GO:0005737">
    <property type="term" value="C:cytoplasm"/>
    <property type="evidence" value="ECO:0007669"/>
    <property type="project" value="TreeGrafter"/>
</dbReference>
<keyword evidence="5" id="KW-0694">RNA-binding</keyword>
<dbReference type="InterPro" id="IPR004659">
    <property type="entry name" value="RNase_E/G"/>
</dbReference>
<dbReference type="GO" id="GO:0004540">
    <property type="term" value="F:RNA nuclease activity"/>
    <property type="evidence" value="ECO:0007669"/>
    <property type="project" value="InterPro"/>
</dbReference>
<evidence type="ECO:0000256" key="3">
    <source>
        <dbReference type="ARBA" id="ARBA00022801"/>
    </source>
</evidence>
<dbReference type="Proteomes" id="UP000460287">
    <property type="component" value="Unassembled WGS sequence"/>
</dbReference>
<accession>A0A7X2MXD8</accession>
<comment type="caution">
    <text evidence="7">The sequence shown here is derived from an EMBL/GenBank/DDBJ whole genome shotgun (WGS) entry which is preliminary data.</text>
</comment>
<dbReference type="SUPFAM" id="SSF50249">
    <property type="entry name" value="Nucleic acid-binding proteins"/>
    <property type="match status" value="1"/>
</dbReference>
<sequence>MREIFIERRDRILRIAVKEKGQLYECFIEEEEERNEPLCGEIYKGRIKNIVPAISAVFVDIGHKRDAQMNMKKGRTYKQGDEVIVEVLTEQIGNKGAKVTEEYSVAGRYAVLTVNRQGLSVSRRIKDERIINNLKNELVLPNDVAVTIRTSAEDTDVLHVNKEIDSIYEKICDINEKSKYILKPQRVYGENSLLHKVLIDNINNQTSKIVVDSKDDYELIKKYIGDEDEIDVILHEDYRTMFDYYGIEREIVSLRHNTVNLKNGGQIVIDKTEALYAIDVNSSKNISHGNKFDTAKNTNMEAAYEIGKQVRLRNLSGMIIVDFIKMRDDKDKADVLNALRKAFYNDKTNTRIYPFTELDLVQISRRKKGKSIYSYIEEKCEACDGHGKRLKLSYIENLIRNEILRVEGENAINDFYIELSEHYEKSVKGDIFTFLKEIEGITKNIYLNFVPGIDSFKVEPLLFKKQVENLAKYKVNNIEFC</sequence>
<comment type="cofactor">
    <cofactor evidence="1">
        <name>Mg(2+)</name>
        <dbReference type="ChEBI" id="CHEBI:18420"/>
    </cofactor>
</comment>
<dbReference type="GO" id="GO:0046872">
    <property type="term" value="F:metal ion binding"/>
    <property type="evidence" value="ECO:0007669"/>
    <property type="project" value="UniProtKB-KW"/>
</dbReference>
<dbReference type="RefSeq" id="WP_277643517.1">
    <property type="nucleotide sequence ID" value="NZ_JAQXTV010000084.1"/>
</dbReference>
<dbReference type="InterPro" id="IPR012340">
    <property type="entry name" value="NA-bd_OB-fold"/>
</dbReference>
<organism evidence="7 8">
    <name type="scientific">Inconstantimicrobium porci</name>
    <dbReference type="NCBI Taxonomy" id="2652291"/>
    <lineage>
        <taxon>Bacteria</taxon>
        <taxon>Bacillati</taxon>
        <taxon>Bacillota</taxon>
        <taxon>Clostridia</taxon>
        <taxon>Eubacteriales</taxon>
        <taxon>Clostridiaceae</taxon>
        <taxon>Inconstantimicrobium</taxon>
    </lineage>
</organism>